<feature type="domain" description="DALR anticodon binding" evidence="10">
    <location>
        <begin position="515"/>
        <end position="641"/>
    </location>
</feature>
<comment type="catalytic activity">
    <reaction evidence="8">
        <text>tRNA(Arg) + L-arginine + ATP = L-arginyl-tRNA(Arg) + AMP + diphosphate</text>
        <dbReference type="Rhea" id="RHEA:20301"/>
        <dbReference type="Rhea" id="RHEA-COMP:9658"/>
        <dbReference type="Rhea" id="RHEA-COMP:9673"/>
        <dbReference type="ChEBI" id="CHEBI:30616"/>
        <dbReference type="ChEBI" id="CHEBI:32682"/>
        <dbReference type="ChEBI" id="CHEBI:33019"/>
        <dbReference type="ChEBI" id="CHEBI:78442"/>
        <dbReference type="ChEBI" id="CHEBI:78513"/>
        <dbReference type="ChEBI" id="CHEBI:456215"/>
        <dbReference type="EC" id="6.1.1.19"/>
    </reaction>
</comment>
<dbReference type="SUPFAM" id="SSF47323">
    <property type="entry name" value="Anticodon-binding domain of a subclass of class I aminoacyl-tRNA synthetases"/>
    <property type="match status" value="1"/>
</dbReference>
<name>A0A0C3LBU5_9AGAM</name>
<dbReference type="SUPFAM" id="SSF55190">
    <property type="entry name" value="Arginyl-tRNA synthetase (ArgRS), N-terminal 'additional' domain"/>
    <property type="match status" value="1"/>
</dbReference>
<keyword evidence="5 9" id="KW-0067">ATP-binding</keyword>
<evidence type="ECO:0000256" key="2">
    <source>
        <dbReference type="ARBA" id="ARBA00012837"/>
    </source>
</evidence>
<keyword evidence="7 9" id="KW-0030">Aminoacyl-tRNA synthetase</keyword>
<protein>
    <recommendedName>
        <fullName evidence="2">arginine--tRNA ligase</fullName>
        <ecNumber evidence="2">6.1.1.19</ecNumber>
    </recommendedName>
</protein>
<dbReference type="SMART" id="SM00836">
    <property type="entry name" value="DALR_1"/>
    <property type="match status" value="1"/>
</dbReference>
<dbReference type="Proteomes" id="UP000054248">
    <property type="component" value="Unassembled WGS sequence"/>
</dbReference>
<proteinExistence type="inferred from homology"/>
<reference evidence="11 12" key="1">
    <citation type="submission" date="2014-04" db="EMBL/GenBank/DDBJ databases">
        <authorList>
            <consortium name="DOE Joint Genome Institute"/>
            <person name="Kuo A."/>
            <person name="Girlanda M."/>
            <person name="Perotto S."/>
            <person name="Kohler A."/>
            <person name="Nagy L.G."/>
            <person name="Floudas D."/>
            <person name="Copeland A."/>
            <person name="Barry K.W."/>
            <person name="Cichocki N."/>
            <person name="Veneault-Fourrey C."/>
            <person name="LaButti K."/>
            <person name="Lindquist E.A."/>
            <person name="Lipzen A."/>
            <person name="Lundell T."/>
            <person name="Morin E."/>
            <person name="Murat C."/>
            <person name="Sun H."/>
            <person name="Tunlid A."/>
            <person name="Henrissat B."/>
            <person name="Grigoriev I.V."/>
            <person name="Hibbett D.S."/>
            <person name="Martin F."/>
            <person name="Nordberg H.P."/>
            <person name="Cantor M.N."/>
            <person name="Hua S.X."/>
        </authorList>
    </citation>
    <scope>NUCLEOTIDE SEQUENCE [LARGE SCALE GENOMIC DNA]</scope>
    <source>
        <strain evidence="11 12">MUT 4182</strain>
    </source>
</reference>
<dbReference type="PRINTS" id="PR01038">
    <property type="entry name" value="TRNASYNTHARG"/>
</dbReference>
<dbReference type="InterPro" id="IPR014729">
    <property type="entry name" value="Rossmann-like_a/b/a_fold"/>
</dbReference>
<dbReference type="Gene3D" id="3.40.50.620">
    <property type="entry name" value="HUPs"/>
    <property type="match status" value="1"/>
</dbReference>
<dbReference type="GO" id="GO:0004814">
    <property type="term" value="F:arginine-tRNA ligase activity"/>
    <property type="evidence" value="ECO:0007669"/>
    <property type="project" value="UniProtKB-EC"/>
</dbReference>
<organism evidence="11 12">
    <name type="scientific">Tulasnella calospora MUT 4182</name>
    <dbReference type="NCBI Taxonomy" id="1051891"/>
    <lineage>
        <taxon>Eukaryota</taxon>
        <taxon>Fungi</taxon>
        <taxon>Dikarya</taxon>
        <taxon>Basidiomycota</taxon>
        <taxon>Agaricomycotina</taxon>
        <taxon>Agaricomycetes</taxon>
        <taxon>Cantharellales</taxon>
        <taxon>Tulasnellaceae</taxon>
        <taxon>Tulasnella</taxon>
    </lineage>
</organism>
<dbReference type="Gene3D" id="3.30.1360.70">
    <property type="entry name" value="Arginyl tRNA synthetase N-terminal domain"/>
    <property type="match status" value="1"/>
</dbReference>
<keyword evidence="3 9" id="KW-0436">Ligase</keyword>
<dbReference type="EMBL" id="KN823248">
    <property type="protein sequence ID" value="KIO18962.1"/>
    <property type="molecule type" value="Genomic_DNA"/>
</dbReference>
<dbReference type="InterPro" id="IPR036695">
    <property type="entry name" value="Arg-tRNA-synth_N_sf"/>
</dbReference>
<evidence type="ECO:0000313" key="11">
    <source>
        <dbReference type="EMBL" id="KIO18962.1"/>
    </source>
</evidence>
<dbReference type="GO" id="GO:0005524">
    <property type="term" value="F:ATP binding"/>
    <property type="evidence" value="ECO:0007669"/>
    <property type="project" value="UniProtKB-KW"/>
</dbReference>
<evidence type="ECO:0000256" key="3">
    <source>
        <dbReference type="ARBA" id="ARBA00022598"/>
    </source>
</evidence>
<dbReference type="GO" id="GO:0005739">
    <property type="term" value="C:mitochondrion"/>
    <property type="evidence" value="ECO:0007669"/>
    <property type="project" value="TreeGrafter"/>
</dbReference>
<dbReference type="InterPro" id="IPR035684">
    <property type="entry name" value="ArgRS_core"/>
</dbReference>
<dbReference type="AlphaFoldDB" id="A0A0C3LBU5"/>
<dbReference type="OrthoDB" id="3236612at2759"/>
<evidence type="ECO:0000256" key="5">
    <source>
        <dbReference type="ARBA" id="ARBA00022840"/>
    </source>
</evidence>
<evidence type="ECO:0000256" key="8">
    <source>
        <dbReference type="ARBA" id="ARBA00049339"/>
    </source>
</evidence>
<evidence type="ECO:0000256" key="6">
    <source>
        <dbReference type="ARBA" id="ARBA00022917"/>
    </source>
</evidence>
<dbReference type="FunFam" id="1.10.730.10:FF:000006">
    <property type="entry name" value="Arginyl-tRNA synthetase 2, mitochondrial"/>
    <property type="match status" value="1"/>
</dbReference>
<dbReference type="CDD" id="cd07956">
    <property type="entry name" value="Anticodon_Ia_Arg"/>
    <property type="match status" value="1"/>
</dbReference>
<reference evidence="12" key="2">
    <citation type="submission" date="2015-01" db="EMBL/GenBank/DDBJ databases">
        <title>Evolutionary Origins and Diversification of the Mycorrhizal Mutualists.</title>
        <authorList>
            <consortium name="DOE Joint Genome Institute"/>
            <consortium name="Mycorrhizal Genomics Consortium"/>
            <person name="Kohler A."/>
            <person name="Kuo A."/>
            <person name="Nagy L.G."/>
            <person name="Floudas D."/>
            <person name="Copeland A."/>
            <person name="Barry K.W."/>
            <person name="Cichocki N."/>
            <person name="Veneault-Fourrey C."/>
            <person name="LaButti K."/>
            <person name="Lindquist E.A."/>
            <person name="Lipzen A."/>
            <person name="Lundell T."/>
            <person name="Morin E."/>
            <person name="Murat C."/>
            <person name="Riley R."/>
            <person name="Ohm R."/>
            <person name="Sun H."/>
            <person name="Tunlid A."/>
            <person name="Henrissat B."/>
            <person name="Grigoriev I.V."/>
            <person name="Hibbett D.S."/>
            <person name="Martin F."/>
        </authorList>
    </citation>
    <scope>NUCLEOTIDE SEQUENCE [LARGE SCALE GENOMIC DNA]</scope>
    <source>
        <strain evidence="12">MUT 4182</strain>
    </source>
</reference>
<dbReference type="PANTHER" id="PTHR11956:SF11">
    <property type="entry name" value="ARGININE--TRNA LIGASE, MITOCHONDRIAL-RELATED"/>
    <property type="match status" value="1"/>
</dbReference>
<accession>A0A0C3LBU5</accession>
<dbReference type="InterPro" id="IPR009080">
    <property type="entry name" value="tRNAsynth_Ia_anticodon-bd"/>
</dbReference>
<evidence type="ECO:0000256" key="9">
    <source>
        <dbReference type="RuleBase" id="RU363038"/>
    </source>
</evidence>
<evidence type="ECO:0000256" key="1">
    <source>
        <dbReference type="ARBA" id="ARBA00005594"/>
    </source>
</evidence>
<keyword evidence="6 9" id="KW-0648">Protein biosynthesis</keyword>
<dbReference type="GO" id="GO:0006420">
    <property type="term" value="P:arginyl-tRNA aminoacylation"/>
    <property type="evidence" value="ECO:0007669"/>
    <property type="project" value="InterPro"/>
</dbReference>
<dbReference type="GO" id="GO:0032543">
    <property type="term" value="P:mitochondrial translation"/>
    <property type="evidence" value="ECO:0007669"/>
    <property type="project" value="TreeGrafter"/>
</dbReference>
<evidence type="ECO:0000256" key="7">
    <source>
        <dbReference type="ARBA" id="ARBA00023146"/>
    </source>
</evidence>
<keyword evidence="12" id="KW-1185">Reference proteome</keyword>
<dbReference type="HOGENOM" id="CLU_006406_6_2_1"/>
<dbReference type="Pfam" id="PF05746">
    <property type="entry name" value="DALR_1"/>
    <property type="match status" value="1"/>
</dbReference>
<comment type="similarity">
    <text evidence="1 9">Belongs to the class-I aminoacyl-tRNA synthetase family.</text>
</comment>
<keyword evidence="4 9" id="KW-0547">Nucleotide-binding</keyword>
<dbReference type="Pfam" id="PF00750">
    <property type="entry name" value="tRNA-synt_1d"/>
    <property type="match status" value="2"/>
</dbReference>
<dbReference type="EC" id="6.1.1.19" evidence="2"/>
<dbReference type="Gene3D" id="1.10.730.10">
    <property type="entry name" value="Isoleucyl-tRNA Synthetase, Domain 1"/>
    <property type="match status" value="1"/>
</dbReference>
<dbReference type="STRING" id="1051891.A0A0C3LBU5"/>
<sequence>MDPHFPLPKSEPSANFLHIIGTSIASSLANILGDEVNQVVYASIEISTEGPYDLELAVPKLGAVLKDMNPSEIAAKVAKEYTPDELIEAVAASGSSLSFNIRSASMMRQVLEIIYSTSQTPKRGYGTNTLGNGKRLVIEFSSPDIAMPFHVGHRRSTVIGAALSNLYAANGWDVTKLNYLGYRGTQCALLAAGFDKHGSKEKLEKEDPIMYLYGVYLVIYRDFKAKEGQRRDDTKQMVKDYFKRLEKGDPHLIEMLQRFRELSILEYIKIYERLNVQFDVYDGESLVSAESIKDVMDQLGKQGLLIGVTMEDGRKSKRGKIAALKVEEGENKHEDLLAKDLALAIDLNEFKLGKPVLQNPDGTATPILRDIAAAIDRYHKYHFDKMLYVVGNQQNLHFAQCFKILSLLKDCPFDASEKLKHINFSQVKGMAIPTLWPSANLVFLKDILDSAKEMMMKRIKASPEKFETIEDLELTSDQIGMTAVKVQDLQAKRSMSYHFDWERVTSFEGDTGPYLQYTHARLCSMERMVALEDGLAISSLESIDTSLLLSTPKAREMVFYLATFPDVVRTALKTHEPSNLVTYCFKLAHLISSAWETLGVEVFVGRGEKEVAEARLLLYACAKNVLGSAMKMLSLTPLERI</sequence>
<evidence type="ECO:0000313" key="12">
    <source>
        <dbReference type="Proteomes" id="UP000054248"/>
    </source>
</evidence>
<dbReference type="PANTHER" id="PTHR11956">
    <property type="entry name" value="ARGINYL-TRNA SYNTHETASE"/>
    <property type="match status" value="1"/>
</dbReference>
<gene>
    <name evidence="11" type="ORF">M407DRAFT_31366</name>
</gene>
<dbReference type="InterPro" id="IPR001278">
    <property type="entry name" value="Arg-tRNA-ligase"/>
</dbReference>
<dbReference type="SUPFAM" id="SSF52374">
    <property type="entry name" value="Nucleotidylyl transferase"/>
    <property type="match status" value="1"/>
</dbReference>
<evidence type="ECO:0000259" key="10">
    <source>
        <dbReference type="SMART" id="SM00836"/>
    </source>
</evidence>
<evidence type="ECO:0000256" key="4">
    <source>
        <dbReference type="ARBA" id="ARBA00022741"/>
    </source>
</evidence>
<dbReference type="InterPro" id="IPR008909">
    <property type="entry name" value="DALR_anticod-bd"/>
</dbReference>